<dbReference type="EMBL" id="ML212561">
    <property type="protein sequence ID" value="TFK78401.1"/>
    <property type="molecule type" value="Genomic_DNA"/>
</dbReference>
<name>A0A5C3NL12_9APHY</name>
<dbReference type="InParanoid" id="A0A5C3NL12"/>
<evidence type="ECO:0000313" key="2">
    <source>
        <dbReference type="EMBL" id="TFK78401.1"/>
    </source>
</evidence>
<feature type="region of interest" description="Disordered" evidence="1">
    <location>
        <begin position="228"/>
        <end position="322"/>
    </location>
</feature>
<gene>
    <name evidence="2" type="ORF">K466DRAFT_607020</name>
</gene>
<feature type="region of interest" description="Disordered" evidence="1">
    <location>
        <begin position="106"/>
        <end position="126"/>
    </location>
</feature>
<reference evidence="2 3" key="1">
    <citation type="journal article" date="2019" name="Nat. Ecol. Evol.">
        <title>Megaphylogeny resolves global patterns of mushroom evolution.</title>
        <authorList>
            <person name="Varga T."/>
            <person name="Krizsan K."/>
            <person name="Foldi C."/>
            <person name="Dima B."/>
            <person name="Sanchez-Garcia M."/>
            <person name="Sanchez-Ramirez S."/>
            <person name="Szollosi G.J."/>
            <person name="Szarkandi J.G."/>
            <person name="Papp V."/>
            <person name="Albert L."/>
            <person name="Andreopoulos W."/>
            <person name="Angelini C."/>
            <person name="Antonin V."/>
            <person name="Barry K.W."/>
            <person name="Bougher N.L."/>
            <person name="Buchanan P."/>
            <person name="Buyck B."/>
            <person name="Bense V."/>
            <person name="Catcheside P."/>
            <person name="Chovatia M."/>
            <person name="Cooper J."/>
            <person name="Damon W."/>
            <person name="Desjardin D."/>
            <person name="Finy P."/>
            <person name="Geml J."/>
            <person name="Haridas S."/>
            <person name="Hughes K."/>
            <person name="Justo A."/>
            <person name="Karasinski D."/>
            <person name="Kautmanova I."/>
            <person name="Kiss B."/>
            <person name="Kocsube S."/>
            <person name="Kotiranta H."/>
            <person name="LaButti K.M."/>
            <person name="Lechner B.E."/>
            <person name="Liimatainen K."/>
            <person name="Lipzen A."/>
            <person name="Lukacs Z."/>
            <person name="Mihaltcheva S."/>
            <person name="Morgado L.N."/>
            <person name="Niskanen T."/>
            <person name="Noordeloos M.E."/>
            <person name="Ohm R.A."/>
            <person name="Ortiz-Santana B."/>
            <person name="Ovrebo C."/>
            <person name="Racz N."/>
            <person name="Riley R."/>
            <person name="Savchenko A."/>
            <person name="Shiryaev A."/>
            <person name="Soop K."/>
            <person name="Spirin V."/>
            <person name="Szebenyi C."/>
            <person name="Tomsovsky M."/>
            <person name="Tulloss R.E."/>
            <person name="Uehling J."/>
            <person name="Grigoriev I.V."/>
            <person name="Vagvolgyi C."/>
            <person name="Papp T."/>
            <person name="Martin F.M."/>
            <person name="Miettinen O."/>
            <person name="Hibbett D.S."/>
            <person name="Nagy L.G."/>
        </authorList>
    </citation>
    <scope>NUCLEOTIDE SEQUENCE [LARGE SCALE GENOMIC DNA]</scope>
    <source>
        <strain evidence="2 3">HHB13444</strain>
    </source>
</reference>
<proteinExistence type="predicted"/>
<feature type="compositionally biased region" description="Low complexity" evidence="1">
    <location>
        <begin position="228"/>
        <end position="239"/>
    </location>
</feature>
<keyword evidence="3" id="KW-1185">Reference proteome</keyword>
<organism evidence="2 3">
    <name type="scientific">Polyporus arcularius HHB13444</name>
    <dbReference type="NCBI Taxonomy" id="1314778"/>
    <lineage>
        <taxon>Eukaryota</taxon>
        <taxon>Fungi</taxon>
        <taxon>Dikarya</taxon>
        <taxon>Basidiomycota</taxon>
        <taxon>Agaricomycotina</taxon>
        <taxon>Agaricomycetes</taxon>
        <taxon>Polyporales</taxon>
        <taxon>Polyporaceae</taxon>
        <taxon>Polyporus</taxon>
    </lineage>
</organism>
<evidence type="ECO:0000256" key="1">
    <source>
        <dbReference type="SAM" id="MobiDB-lite"/>
    </source>
</evidence>
<sequence length="339" mass="35910">MEARRLRELWDAIQPPETLEDIEEHGRYYLLHGCSFYGTGKPSLQDTPRTRAMTALLRVAAVAARGVYLLEKGQEELVEGSFEKYLGEVAQEMEDAEEMQAEMKLSSRDAKRALPSASQQGPNRIEGLPSGLVPALDPVQPPPALTSSALVPSAFSARPAPPVFVSKQPSSLSLRSAEVPLPSRPVAEYSATTAQSSMVPASMIATPATSSVVTTASNTTVSRAAVSDVARVSAGSSSANTRRPQTSPHAGTSSALSPRAGPSSEGASHARAAMSRAGTSKVSPAVARPSRKKTFRSHNQTPLPVFRTPGFGKVPAGTKRARTEDSWAIRIAPEDAEDI</sequence>
<feature type="compositionally biased region" description="Polar residues" evidence="1">
    <location>
        <begin position="240"/>
        <end position="256"/>
    </location>
</feature>
<protein>
    <submittedName>
        <fullName evidence="2">Uncharacterized protein</fullName>
    </submittedName>
</protein>
<accession>A0A5C3NL12</accession>
<dbReference type="Proteomes" id="UP000308197">
    <property type="component" value="Unassembled WGS sequence"/>
</dbReference>
<dbReference type="AlphaFoldDB" id="A0A5C3NL12"/>
<evidence type="ECO:0000313" key="3">
    <source>
        <dbReference type="Proteomes" id="UP000308197"/>
    </source>
</evidence>